<dbReference type="EMBL" id="CP019479">
    <property type="protein sequence ID" value="UQC88102.1"/>
    <property type="molecule type" value="Genomic_DNA"/>
</dbReference>
<accession>A0A9Q8WMB4</accession>
<evidence type="ECO:0000313" key="4">
    <source>
        <dbReference type="EMBL" id="UQC88102.1"/>
    </source>
</evidence>
<evidence type="ECO:0000259" key="3">
    <source>
        <dbReference type="PROSITE" id="PS50181"/>
    </source>
</evidence>
<dbReference type="GO" id="GO:0005737">
    <property type="term" value="C:cytoplasm"/>
    <property type="evidence" value="ECO:0007669"/>
    <property type="project" value="TreeGrafter"/>
</dbReference>
<dbReference type="GO" id="GO:0031146">
    <property type="term" value="P:SCF-dependent proteasomal ubiquitin-dependent protein catabolic process"/>
    <property type="evidence" value="ECO:0007669"/>
    <property type="project" value="TreeGrafter"/>
</dbReference>
<proteinExistence type="predicted"/>
<dbReference type="PROSITE" id="PS50181">
    <property type="entry name" value="FBOX"/>
    <property type="match status" value="1"/>
</dbReference>
<evidence type="ECO:0000313" key="5">
    <source>
        <dbReference type="Proteomes" id="UP000830671"/>
    </source>
</evidence>
<keyword evidence="1" id="KW-0833">Ubl conjugation pathway</keyword>
<dbReference type="PANTHER" id="PTHR12874:SF9">
    <property type="entry name" value="F-BOX ONLY PROTEIN 48"/>
    <property type="match status" value="1"/>
</dbReference>
<feature type="region of interest" description="Disordered" evidence="2">
    <location>
        <begin position="1"/>
        <end position="94"/>
    </location>
</feature>
<reference evidence="4" key="1">
    <citation type="journal article" date="2021" name="Mol. Plant Microbe Interact.">
        <title>Complete Genome Sequence of the Plant-Pathogenic Fungus Colletotrichum lupini.</title>
        <authorList>
            <person name="Baroncelli R."/>
            <person name="Pensec F."/>
            <person name="Da Lio D."/>
            <person name="Boufleur T."/>
            <person name="Vicente I."/>
            <person name="Sarrocco S."/>
            <person name="Picot A."/>
            <person name="Baraldi E."/>
            <person name="Sukno S."/>
            <person name="Thon M."/>
            <person name="Le Floch G."/>
        </authorList>
    </citation>
    <scope>NUCLEOTIDE SEQUENCE</scope>
    <source>
        <strain evidence="4">IMI 504893</strain>
    </source>
</reference>
<organism evidence="4 5">
    <name type="scientific">Colletotrichum lupini</name>
    <dbReference type="NCBI Taxonomy" id="145971"/>
    <lineage>
        <taxon>Eukaryota</taxon>
        <taxon>Fungi</taxon>
        <taxon>Dikarya</taxon>
        <taxon>Ascomycota</taxon>
        <taxon>Pezizomycotina</taxon>
        <taxon>Sordariomycetes</taxon>
        <taxon>Hypocreomycetidae</taxon>
        <taxon>Glomerellales</taxon>
        <taxon>Glomerellaceae</taxon>
        <taxon>Colletotrichum</taxon>
        <taxon>Colletotrichum acutatum species complex</taxon>
    </lineage>
</organism>
<feature type="compositionally biased region" description="Low complexity" evidence="2">
    <location>
        <begin position="152"/>
        <end position="168"/>
    </location>
</feature>
<dbReference type="InterPro" id="IPR036047">
    <property type="entry name" value="F-box-like_dom_sf"/>
</dbReference>
<feature type="region of interest" description="Disordered" evidence="2">
    <location>
        <begin position="544"/>
        <end position="571"/>
    </location>
</feature>
<dbReference type="AlphaFoldDB" id="A0A9Q8WMB4"/>
<dbReference type="Proteomes" id="UP000830671">
    <property type="component" value="Chromosome 7"/>
</dbReference>
<dbReference type="Pfam" id="PF12937">
    <property type="entry name" value="F-box-like"/>
    <property type="match status" value="1"/>
</dbReference>
<dbReference type="InterPro" id="IPR001810">
    <property type="entry name" value="F-box_dom"/>
</dbReference>
<dbReference type="KEGG" id="clup:CLUP02_13624"/>
<dbReference type="Pfam" id="PF19270">
    <property type="entry name" value="FBO_C"/>
    <property type="match status" value="1"/>
</dbReference>
<feature type="region of interest" description="Disordered" evidence="2">
    <location>
        <begin position="149"/>
        <end position="172"/>
    </location>
</feature>
<feature type="compositionally biased region" description="Pro residues" evidence="2">
    <location>
        <begin position="552"/>
        <end position="564"/>
    </location>
</feature>
<dbReference type="PANTHER" id="PTHR12874">
    <property type="entry name" value="F-BOX ONLY PROTEIN 48-RELATED"/>
    <property type="match status" value="1"/>
</dbReference>
<gene>
    <name evidence="4" type="ORF">CLUP02_13624</name>
</gene>
<dbReference type="GeneID" id="73347572"/>
<dbReference type="SUPFAM" id="SSF81383">
    <property type="entry name" value="F-box domain"/>
    <property type="match status" value="1"/>
</dbReference>
<dbReference type="GO" id="GO:0019005">
    <property type="term" value="C:SCF ubiquitin ligase complex"/>
    <property type="evidence" value="ECO:0007669"/>
    <property type="project" value="TreeGrafter"/>
</dbReference>
<protein>
    <submittedName>
        <fullName evidence="4">F-box domain-containing protein</fullName>
    </submittedName>
</protein>
<name>A0A9Q8WMB4_9PEZI</name>
<evidence type="ECO:0000256" key="1">
    <source>
        <dbReference type="ARBA" id="ARBA00022786"/>
    </source>
</evidence>
<feature type="compositionally biased region" description="Basic and acidic residues" evidence="2">
    <location>
        <begin position="28"/>
        <end position="41"/>
    </location>
</feature>
<dbReference type="RefSeq" id="XP_049149708.1">
    <property type="nucleotide sequence ID" value="XM_049292562.1"/>
</dbReference>
<dbReference type="InterPro" id="IPR045464">
    <property type="entry name" value="Hrt3/FBXO9_C"/>
</dbReference>
<feature type="domain" description="F-box" evidence="3">
    <location>
        <begin position="203"/>
        <end position="253"/>
    </location>
</feature>
<dbReference type="Gene3D" id="1.20.1280.50">
    <property type="match status" value="1"/>
</dbReference>
<sequence>MADQPPQLDSELESFRQQWQTELKHKKVDPEARAPHSKKESSSSSKHSVPAEIPKSIVAKRSQIEEDEEYAQSLVFDEPAPPASGPTLDGQSDPNKARELISALDHFEEAVEKEAIGSLGDSLKLYRKAFRMDNRVDLAYRKKHFPAGAAKAPQPSASGPATAATSAANKPVETQTMSELIAGFSGLAVAAAPPPVEGDPAPPCPIAAMPEEILVHIFKDVAVLDVGDFVRLSLVCKRFAYVVATEQQIWRRVALGPEFGFAGMHYHWQRGVSWEPLEEEEDNSGDLDYVTMEELARRRREEGEATTLTLLPELYDSSWRKMFRHRPRIRFNGCYISTVNYIRPGQANANQITWNSPVHIVTYYRYLRFFRDGTAISLLTTDEPGHVVHYMTKDLLELHRRSSGGGTAHLPSVVMQHGLRGRWRLSSALDHPDRPLGEVEGDVAVETEGVGAKYTYRMYLEMRNAGKGGARNTKLVWKGFYSYNKLTDDLGEFALKNDKPFFFSRVKSYGVGESVLLATSSQALNPSKTPTHLARILSHPSLPSATLNGTSLPPPPSPSPPPVLHHPVAPNQLRDPRYSLLRRYKAGKRVMEIVERTSRWLLILFDTNYEADTDWSWLYRKPAYRVNENEQSRICGLTGALYTANRPRKHLANPMTYVHYIAGLRVSVPNNMKYRVDGYVLAETP</sequence>
<evidence type="ECO:0000256" key="2">
    <source>
        <dbReference type="SAM" id="MobiDB-lite"/>
    </source>
</evidence>
<keyword evidence="5" id="KW-1185">Reference proteome</keyword>